<dbReference type="EMBL" id="CM031839">
    <property type="protein sequence ID" value="KAG6675410.1"/>
    <property type="molecule type" value="Genomic_DNA"/>
</dbReference>
<protein>
    <submittedName>
        <fullName evidence="1">Uncharacterized protein</fullName>
    </submittedName>
</protein>
<name>A0A922A7L9_CARIL</name>
<dbReference type="Proteomes" id="UP000811246">
    <property type="component" value="Chromosome 15"/>
</dbReference>
<gene>
    <name evidence="1" type="ORF">I3842_15G099600</name>
</gene>
<proteinExistence type="predicted"/>
<sequence length="40" mass="4743">MQNYCSLLWKKIRRGGRNYRFCVAQLLSNYCCNLSKGILK</sequence>
<dbReference type="AlphaFoldDB" id="A0A922A7L9"/>
<reference evidence="1" key="1">
    <citation type="submission" date="2021-01" db="EMBL/GenBank/DDBJ databases">
        <authorList>
            <person name="Lovell J.T."/>
            <person name="Bentley N."/>
            <person name="Bhattarai G."/>
            <person name="Jenkins J.W."/>
            <person name="Sreedasyam A."/>
            <person name="Alarcon Y."/>
            <person name="Bock C."/>
            <person name="Boston L."/>
            <person name="Carlson J."/>
            <person name="Cervantes K."/>
            <person name="Clermont K."/>
            <person name="Krom N."/>
            <person name="Kubenka K."/>
            <person name="Mamidi S."/>
            <person name="Mattison C."/>
            <person name="Monteros M."/>
            <person name="Pisani C."/>
            <person name="Plott C."/>
            <person name="Rajasekar S."/>
            <person name="Rhein H.S."/>
            <person name="Rohla C."/>
            <person name="Song M."/>
            <person name="Hilaire R.S."/>
            <person name="Shu S."/>
            <person name="Wells L."/>
            <person name="Wang X."/>
            <person name="Webber J."/>
            <person name="Heerema R.J."/>
            <person name="Klein P."/>
            <person name="Conner P."/>
            <person name="Grauke L."/>
            <person name="Grimwood J."/>
            <person name="Schmutz J."/>
            <person name="Randall J.J."/>
        </authorList>
    </citation>
    <scope>NUCLEOTIDE SEQUENCE</scope>
    <source>
        <tissue evidence="1">Leaf</tissue>
    </source>
</reference>
<evidence type="ECO:0000313" key="1">
    <source>
        <dbReference type="EMBL" id="KAG6675410.1"/>
    </source>
</evidence>
<accession>A0A922A7L9</accession>
<evidence type="ECO:0000313" key="2">
    <source>
        <dbReference type="Proteomes" id="UP000811246"/>
    </source>
</evidence>
<comment type="caution">
    <text evidence="1">The sequence shown here is derived from an EMBL/GenBank/DDBJ whole genome shotgun (WGS) entry which is preliminary data.</text>
</comment>
<organism evidence="1 2">
    <name type="scientific">Carya illinoinensis</name>
    <name type="common">Pecan</name>
    <dbReference type="NCBI Taxonomy" id="32201"/>
    <lineage>
        <taxon>Eukaryota</taxon>
        <taxon>Viridiplantae</taxon>
        <taxon>Streptophyta</taxon>
        <taxon>Embryophyta</taxon>
        <taxon>Tracheophyta</taxon>
        <taxon>Spermatophyta</taxon>
        <taxon>Magnoliopsida</taxon>
        <taxon>eudicotyledons</taxon>
        <taxon>Gunneridae</taxon>
        <taxon>Pentapetalae</taxon>
        <taxon>rosids</taxon>
        <taxon>fabids</taxon>
        <taxon>Fagales</taxon>
        <taxon>Juglandaceae</taxon>
        <taxon>Carya</taxon>
    </lineage>
</organism>